<dbReference type="AlphaFoldDB" id="A0A8H6VZ42"/>
<dbReference type="Gene3D" id="3.80.10.10">
    <property type="entry name" value="Ribonuclease Inhibitor"/>
    <property type="match status" value="1"/>
</dbReference>
<dbReference type="SUPFAM" id="SSF52047">
    <property type="entry name" value="RNI-like"/>
    <property type="match status" value="1"/>
</dbReference>
<name>A0A8H6VZ42_9AGAR</name>
<protein>
    <submittedName>
        <fullName evidence="1">Uncharacterized protein</fullName>
    </submittedName>
</protein>
<evidence type="ECO:0000313" key="1">
    <source>
        <dbReference type="EMBL" id="KAF7295593.1"/>
    </source>
</evidence>
<comment type="caution">
    <text evidence="1">The sequence shown here is derived from an EMBL/GenBank/DDBJ whole genome shotgun (WGS) entry which is preliminary data.</text>
</comment>
<evidence type="ECO:0000313" key="2">
    <source>
        <dbReference type="Proteomes" id="UP000636479"/>
    </source>
</evidence>
<organism evidence="1 2">
    <name type="scientific">Mycena indigotica</name>
    <dbReference type="NCBI Taxonomy" id="2126181"/>
    <lineage>
        <taxon>Eukaryota</taxon>
        <taxon>Fungi</taxon>
        <taxon>Dikarya</taxon>
        <taxon>Basidiomycota</taxon>
        <taxon>Agaricomycotina</taxon>
        <taxon>Agaricomycetes</taxon>
        <taxon>Agaricomycetidae</taxon>
        <taxon>Agaricales</taxon>
        <taxon>Marasmiineae</taxon>
        <taxon>Mycenaceae</taxon>
        <taxon>Mycena</taxon>
    </lineage>
</organism>
<reference evidence="1" key="1">
    <citation type="submission" date="2020-05" db="EMBL/GenBank/DDBJ databases">
        <title>Mycena genomes resolve the evolution of fungal bioluminescence.</title>
        <authorList>
            <person name="Tsai I.J."/>
        </authorList>
    </citation>
    <scope>NUCLEOTIDE SEQUENCE</scope>
    <source>
        <strain evidence="1">171206Taipei</strain>
    </source>
</reference>
<accession>A0A8H6VZ42</accession>
<dbReference type="OrthoDB" id="2972394at2759"/>
<dbReference type="GeneID" id="59350078"/>
<dbReference type="EMBL" id="JACAZF010000009">
    <property type="protein sequence ID" value="KAF7295593.1"/>
    <property type="molecule type" value="Genomic_DNA"/>
</dbReference>
<dbReference type="Proteomes" id="UP000636479">
    <property type="component" value="Unassembled WGS sequence"/>
</dbReference>
<dbReference type="InterPro" id="IPR032675">
    <property type="entry name" value="LRR_dom_sf"/>
</dbReference>
<gene>
    <name evidence="1" type="ORF">MIND_01099400</name>
</gene>
<keyword evidence="2" id="KW-1185">Reference proteome</keyword>
<proteinExistence type="predicted"/>
<dbReference type="RefSeq" id="XP_037216956.1">
    <property type="nucleotide sequence ID" value="XM_037367562.1"/>
</dbReference>
<sequence>MAARRRKLKTTKFPAPAGPPRRIRALEIEDIVENIVDHAFSDRQDENGVYNDEALPKRFIGFALVNRSFVNPIRRCLYGDLTLEGPERFLLLTGQLRFSPHLAKFVKRASLRSACQARELDDTLPHYMQAPDQDQPRPMSTLALKWFLDACPQLTRLSLFGGDFISALARQKAEDVRLTHVNLSGCFRCRQGGCWDALNGGWLRSILAFPRLVEIDVDHIDFGGGDDDPIIGGHLPNARTPSSVATELSLGVLQREVVARSLIAILRLMPRVKELVLDGLTTMTSAELKKCIDIAAPTLTLLSINGYANLRPTPMHLNDAFFANCRRLEQLALNDVSILPSVLNALPRALRLLRLSKAAVQSLSADFIIKWLKANPFPLPGLKELFIFGDLQVPSTAEQTEEIKRLCKQKNIDLTFRKEWFSFDDFDAGELTQNWEGGESDDEVGLNVHPDFRF</sequence>